<dbReference type="RefSeq" id="XP_024741567.1">
    <property type="nucleotide sequence ID" value="XM_024871017.1"/>
</dbReference>
<evidence type="ECO:0000313" key="2">
    <source>
        <dbReference type="EMBL" id="PMD64663.1"/>
    </source>
</evidence>
<keyword evidence="3" id="KW-1185">Reference proteome</keyword>
<feature type="region of interest" description="Disordered" evidence="1">
    <location>
        <begin position="1"/>
        <end position="52"/>
    </location>
</feature>
<feature type="region of interest" description="Disordered" evidence="1">
    <location>
        <begin position="142"/>
        <end position="163"/>
    </location>
</feature>
<protein>
    <submittedName>
        <fullName evidence="2">Uncharacterized protein</fullName>
    </submittedName>
</protein>
<proteinExistence type="predicted"/>
<dbReference type="AlphaFoldDB" id="A0A2J6TNQ8"/>
<dbReference type="InParanoid" id="A0A2J6TNQ8"/>
<gene>
    <name evidence="2" type="ORF">K444DRAFT_203738</name>
</gene>
<feature type="compositionally biased region" description="Low complexity" evidence="1">
    <location>
        <begin position="147"/>
        <end position="163"/>
    </location>
</feature>
<reference evidence="2 3" key="1">
    <citation type="submission" date="2016-04" db="EMBL/GenBank/DDBJ databases">
        <title>A degradative enzymes factory behind the ericoid mycorrhizal symbiosis.</title>
        <authorList>
            <consortium name="DOE Joint Genome Institute"/>
            <person name="Martino E."/>
            <person name="Morin E."/>
            <person name="Grelet G."/>
            <person name="Kuo A."/>
            <person name="Kohler A."/>
            <person name="Daghino S."/>
            <person name="Barry K."/>
            <person name="Choi C."/>
            <person name="Cichocki N."/>
            <person name="Clum A."/>
            <person name="Copeland A."/>
            <person name="Hainaut M."/>
            <person name="Haridas S."/>
            <person name="Labutti K."/>
            <person name="Lindquist E."/>
            <person name="Lipzen A."/>
            <person name="Khouja H.-R."/>
            <person name="Murat C."/>
            <person name="Ohm R."/>
            <person name="Olson A."/>
            <person name="Spatafora J."/>
            <person name="Veneault-Fourrey C."/>
            <person name="Henrissat B."/>
            <person name="Grigoriev I."/>
            <person name="Martin F."/>
            <person name="Perotto S."/>
        </authorList>
    </citation>
    <scope>NUCLEOTIDE SEQUENCE [LARGE SCALE GENOMIC DNA]</scope>
    <source>
        <strain evidence="2 3">E</strain>
    </source>
</reference>
<dbReference type="EMBL" id="KZ613747">
    <property type="protein sequence ID" value="PMD64663.1"/>
    <property type="molecule type" value="Genomic_DNA"/>
</dbReference>
<name>A0A2J6TNQ8_9HELO</name>
<dbReference type="GeneID" id="36579099"/>
<feature type="compositionally biased region" description="Polar residues" evidence="1">
    <location>
        <begin position="1"/>
        <end position="10"/>
    </location>
</feature>
<dbReference type="Proteomes" id="UP000235371">
    <property type="component" value="Unassembled WGS sequence"/>
</dbReference>
<evidence type="ECO:0000313" key="3">
    <source>
        <dbReference type="Proteomes" id="UP000235371"/>
    </source>
</evidence>
<organism evidence="2 3">
    <name type="scientific">Hyaloscypha bicolor E</name>
    <dbReference type="NCBI Taxonomy" id="1095630"/>
    <lineage>
        <taxon>Eukaryota</taxon>
        <taxon>Fungi</taxon>
        <taxon>Dikarya</taxon>
        <taxon>Ascomycota</taxon>
        <taxon>Pezizomycotina</taxon>
        <taxon>Leotiomycetes</taxon>
        <taxon>Helotiales</taxon>
        <taxon>Hyaloscyphaceae</taxon>
        <taxon>Hyaloscypha</taxon>
        <taxon>Hyaloscypha bicolor</taxon>
    </lineage>
</organism>
<accession>A0A2J6TNQ8</accession>
<sequence length="163" mass="17205">MRKSTVSGQLGRQPLEPLGATAPSAANPCTKEPGERPAQPNRGPASLYRSSGQARLKPELASIFLISFQGRPGSGHARVFLLCSCPILQSTRPSLPSQELPTSHAHSYRNIGQSLLAGRLHPLRASSPGVPDATMHATVHTHHLGNSSSTQPRPTSPSATTLL</sequence>
<evidence type="ECO:0000256" key="1">
    <source>
        <dbReference type="SAM" id="MobiDB-lite"/>
    </source>
</evidence>